<dbReference type="STRING" id="537013.CLOSTMETH_00099"/>
<feature type="domain" description="VOC" evidence="5">
    <location>
        <begin position="4"/>
        <end position="123"/>
    </location>
</feature>
<dbReference type="GO" id="GO:0005737">
    <property type="term" value="C:cytoplasm"/>
    <property type="evidence" value="ECO:0007669"/>
    <property type="project" value="TreeGrafter"/>
</dbReference>
<proteinExistence type="predicted"/>
<evidence type="ECO:0000313" key="7">
    <source>
        <dbReference type="Proteomes" id="UP000003340"/>
    </source>
</evidence>
<dbReference type="Pfam" id="PF00903">
    <property type="entry name" value="Glyoxalase"/>
    <property type="match status" value="1"/>
</dbReference>
<dbReference type="Proteomes" id="UP000003340">
    <property type="component" value="Unassembled WGS sequence"/>
</dbReference>
<comment type="caution">
    <text evidence="6">The sequence shown here is derived from an EMBL/GenBank/DDBJ whole genome shotgun (WGS) entry which is preliminary data.</text>
</comment>
<evidence type="ECO:0000256" key="3">
    <source>
        <dbReference type="ARBA" id="ARBA00032460"/>
    </source>
</evidence>
<evidence type="ECO:0000256" key="4">
    <source>
        <dbReference type="ARBA" id="ARBA00033298"/>
    </source>
</evidence>
<gene>
    <name evidence="6" type="ORF">CLOSTMETH_00099</name>
</gene>
<evidence type="ECO:0000256" key="1">
    <source>
        <dbReference type="ARBA" id="ARBA00030291"/>
    </source>
</evidence>
<dbReference type="Gene3D" id="3.10.180.10">
    <property type="entry name" value="2,3-Dihydroxybiphenyl 1,2-Dioxygenase, domain 1"/>
    <property type="match status" value="1"/>
</dbReference>
<keyword evidence="7" id="KW-1185">Reference proteome</keyword>
<protein>
    <recommendedName>
        <fullName evidence="2">Aldoketomutase</fullName>
    </recommendedName>
    <alternativeName>
        <fullName evidence="1">Ketone-aldehyde mutase</fullName>
    </alternativeName>
    <alternativeName>
        <fullName evidence="3">Methylglyoxalase</fullName>
    </alternativeName>
    <alternativeName>
        <fullName evidence="4">S-D-lactoylglutathione methylglyoxal lyase</fullName>
    </alternativeName>
</protein>
<dbReference type="PANTHER" id="PTHR46036:SF5">
    <property type="entry name" value="LACTOYLGLUTATHIONE LYASE"/>
    <property type="match status" value="1"/>
</dbReference>
<dbReference type="InterPro" id="IPR037523">
    <property type="entry name" value="VOC_core"/>
</dbReference>
<dbReference type="AlphaFoldDB" id="C0E8F4"/>
<accession>C0E8F4</accession>
<dbReference type="PANTHER" id="PTHR46036">
    <property type="entry name" value="LACTOYLGLUTATHIONE LYASE"/>
    <property type="match status" value="1"/>
</dbReference>
<dbReference type="EMBL" id="ACEC01000003">
    <property type="protein sequence ID" value="EEG32266.1"/>
    <property type="molecule type" value="Genomic_DNA"/>
</dbReference>
<evidence type="ECO:0000259" key="5">
    <source>
        <dbReference type="PROSITE" id="PS51819"/>
    </source>
</evidence>
<dbReference type="eggNOG" id="COG0346">
    <property type="taxonomic scope" value="Bacteria"/>
</dbReference>
<sequence length="123" mass="14443">MNFRFAHYNYNVFDLEKSMAFYKQALGLTEVRRKVAQDNSFVLVYLGDGQTDFQLELTYLVGRKEPYNLGDNEVHLAFTVPDFEAAHKLHQEMGCICYENPDMGIYFISDPDGYWLEIIPERR</sequence>
<dbReference type="InterPro" id="IPR004360">
    <property type="entry name" value="Glyas_Fos-R_dOase_dom"/>
</dbReference>
<dbReference type="SUPFAM" id="SSF54593">
    <property type="entry name" value="Glyoxalase/Bleomycin resistance protein/Dihydroxybiphenyl dioxygenase"/>
    <property type="match status" value="1"/>
</dbReference>
<dbReference type="HOGENOM" id="CLU_046006_8_4_9"/>
<reference evidence="6 7" key="1">
    <citation type="submission" date="2009-01" db="EMBL/GenBank/DDBJ databases">
        <authorList>
            <person name="Fulton L."/>
            <person name="Clifton S."/>
            <person name="Fulton B."/>
            <person name="Xu J."/>
            <person name="Minx P."/>
            <person name="Pepin K.H."/>
            <person name="Johnson M."/>
            <person name="Bhonagiri V."/>
            <person name="Nash W.E."/>
            <person name="Mardis E.R."/>
            <person name="Wilson R.K."/>
        </authorList>
    </citation>
    <scope>NUCLEOTIDE SEQUENCE [LARGE SCALE GENOMIC DNA]</scope>
    <source>
        <strain evidence="6 7">DSM 5476</strain>
    </source>
</reference>
<dbReference type="GO" id="GO:0004462">
    <property type="term" value="F:lactoylglutathione lyase activity"/>
    <property type="evidence" value="ECO:0007669"/>
    <property type="project" value="TreeGrafter"/>
</dbReference>
<evidence type="ECO:0000313" key="6">
    <source>
        <dbReference type="EMBL" id="EEG32266.1"/>
    </source>
</evidence>
<organism evidence="6 7">
    <name type="scientific">[Clostridium] methylpentosum DSM 5476</name>
    <dbReference type="NCBI Taxonomy" id="537013"/>
    <lineage>
        <taxon>Bacteria</taxon>
        <taxon>Bacillati</taxon>
        <taxon>Bacillota</taxon>
        <taxon>Clostridia</taxon>
        <taxon>Eubacteriales</taxon>
        <taxon>Oscillospiraceae</taxon>
        <taxon>Oscillospiraceae incertae sedis</taxon>
    </lineage>
</organism>
<dbReference type="GO" id="GO:0019243">
    <property type="term" value="P:methylglyoxal catabolic process to D-lactate via S-lactoyl-glutathione"/>
    <property type="evidence" value="ECO:0007669"/>
    <property type="project" value="TreeGrafter"/>
</dbReference>
<dbReference type="InterPro" id="IPR029068">
    <property type="entry name" value="Glyas_Bleomycin-R_OHBP_Dase"/>
</dbReference>
<reference evidence="6 7" key="2">
    <citation type="submission" date="2009-02" db="EMBL/GenBank/DDBJ databases">
        <title>Draft genome sequence of Clostridium methylpentosum (DSM 5476).</title>
        <authorList>
            <person name="Sudarsanam P."/>
            <person name="Ley R."/>
            <person name="Guruge J."/>
            <person name="Turnbaugh P.J."/>
            <person name="Mahowald M."/>
            <person name="Liep D."/>
            <person name="Gordon J."/>
        </authorList>
    </citation>
    <scope>NUCLEOTIDE SEQUENCE [LARGE SCALE GENOMIC DNA]</scope>
    <source>
        <strain evidence="6 7">DSM 5476</strain>
    </source>
</reference>
<dbReference type="PROSITE" id="PS51819">
    <property type="entry name" value="VOC"/>
    <property type="match status" value="1"/>
</dbReference>
<evidence type="ECO:0000256" key="2">
    <source>
        <dbReference type="ARBA" id="ARBA00030892"/>
    </source>
</evidence>
<name>C0E8F4_9FIRM</name>